<dbReference type="RefSeq" id="WP_132415091.1">
    <property type="nucleotide sequence ID" value="NZ_SMKA01000343.1"/>
</dbReference>
<dbReference type="GO" id="GO:0016787">
    <property type="term" value="F:hydrolase activity"/>
    <property type="evidence" value="ECO:0007669"/>
    <property type="project" value="UniProtKB-KW"/>
</dbReference>
<dbReference type="Proteomes" id="UP000295075">
    <property type="component" value="Unassembled WGS sequence"/>
</dbReference>
<dbReference type="EC" id="3.1.1.-" evidence="3"/>
<dbReference type="EMBL" id="SMKA01000343">
    <property type="protein sequence ID" value="TDC15310.1"/>
    <property type="molecule type" value="Genomic_DNA"/>
</dbReference>
<proteinExistence type="inferred from homology"/>
<dbReference type="OrthoDB" id="3199405at2"/>
<evidence type="ECO:0000256" key="4">
    <source>
        <dbReference type="SAM" id="MobiDB-lite"/>
    </source>
</evidence>
<name>A0A4R4P3P4_9ACTN</name>
<dbReference type="Pfam" id="PF00135">
    <property type="entry name" value="COesterase"/>
    <property type="match status" value="1"/>
</dbReference>
<evidence type="ECO:0000313" key="7">
    <source>
        <dbReference type="Proteomes" id="UP000295075"/>
    </source>
</evidence>
<dbReference type="Gene3D" id="3.40.50.1820">
    <property type="entry name" value="alpha/beta hydrolase"/>
    <property type="match status" value="1"/>
</dbReference>
<dbReference type="InterPro" id="IPR019826">
    <property type="entry name" value="Carboxylesterase_B_AS"/>
</dbReference>
<comment type="caution">
    <text evidence="6">The sequence shown here is derived from an EMBL/GenBank/DDBJ whole genome shotgun (WGS) entry which is preliminary data.</text>
</comment>
<organism evidence="6 7">
    <name type="scientific">Kribbella albertanoniae</name>
    <dbReference type="NCBI Taxonomy" id="1266829"/>
    <lineage>
        <taxon>Bacteria</taxon>
        <taxon>Bacillati</taxon>
        <taxon>Actinomycetota</taxon>
        <taxon>Actinomycetes</taxon>
        <taxon>Propionibacteriales</taxon>
        <taxon>Kribbellaceae</taxon>
        <taxon>Kribbella</taxon>
    </lineage>
</organism>
<evidence type="ECO:0000256" key="3">
    <source>
        <dbReference type="RuleBase" id="RU361235"/>
    </source>
</evidence>
<dbReference type="SUPFAM" id="SSF53474">
    <property type="entry name" value="alpha/beta-Hydrolases"/>
    <property type="match status" value="1"/>
</dbReference>
<sequence length="498" mass="53190">MAADTVSTPSGQLRGEPTPYGPLLGETTPYGMVFRAVPYAAPPVGPNRFQPPQPVPAWSGVRDARSVGPTAPQSEETTPLSDLLPNVVIAGDDYLHLNVWTPDVNGSAPVIVFVHGGAFTVGSNALTGYDGTAFARDGVVFVVINYRLGADGFAWYGDGVANLGLLDQIAALTWVRDTITSFGGDPGRVTVMGESAGAMSIGALMTMPAAKGLFHRVILESGAGHHAISPSAALNVGRRLAKLLGVPATREGLATATSTDLIAAQSRISAQLVKAPFRRIWGDVAPNLMPFEPVIDGEVLPELPIRAIEAGAGAELDVLVGYNAEEARLFFLDLADNGFVPRLTSYLLGRAFGLRRKDLAAYRGWSTTDHAALVAMVTDAVYRIPALRLAEAHGRAHVYRFAWASPARDGRLGAAHATELPYVFDNLDDPIWRGILGSDPDQSVATEMHSAWVAFAHNGDPGWPTYKPESRIEREFAGPQPLVENHNPAVRALWSNRR</sequence>
<comment type="similarity">
    <text evidence="1 3">Belongs to the type-B carboxylesterase/lipase family.</text>
</comment>
<evidence type="ECO:0000259" key="5">
    <source>
        <dbReference type="Pfam" id="PF00135"/>
    </source>
</evidence>
<evidence type="ECO:0000256" key="1">
    <source>
        <dbReference type="ARBA" id="ARBA00005964"/>
    </source>
</evidence>
<feature type="region of interest" description="Disordered" evidence="4">
    <location>
        <begin position="54"/>
        <end position="78"/>
    </location>
</feature>
<dbReference type="PROSITE" id="PS00122">
    <property type="entry name" value="CARBOXYLESTERASE_B_1"/>
    <property type="match status" value="1"/>
</dbReference>
<evidence type="ECO:0000313" key="6">
    <source>
        <dbReference type="EMBL" id="TDC15310.1"/>
    </source>
</evidence>
<feature type="compositionally biased region" description="Polar residues" evidence="4">
    <location>
        <begin position="1"/>
        <end position="11"/>
    </location>
</feature>
<accession>A0A4R4P3P4</accession>
<reference evidence="6 7" key="1">
    <citation type="submission" date="2019-03" db="EMBL/GenBank/DDBJ databases">
        <title>Draft genome sequences of novel Actinobacteria.</title>
        <authorList>
            <person name="Sahin N."/>
            <person name="Ay H."/>
            <person name="Saygin H."/>
        </authorList>
    </citation>
    <scope>NUCLEOTIDE SEQUENCE [LARGE SCALE GENOMIC DNA]</scope>
    <source>
        <strain evidence="6 7">JCM 30547</strain>
    </source>
</reference>
<keyword evidence="2 3" id="KW-0378">Hydrolase</keyword>
<feature type="region of interest" description="Disordered" evidence="4">
    <location>
        <begin position="1"/>
        <end position="21"/>
    </location>
</feature>
<dbReference type="AlphaFoldDB" id="A0A4R4P3P4"/>
<dbReference type="InterPro" id="IPR050309">
    <property type="entry name" value="Type-B_Carboxylest/Lipase"/>
</dbReference>
<dbReference type="InterPro" id="IPR029058">
    <property type="entry name" value="AB_hydrolase_fold"/>
</dbReference>
<protein>
    <recommendedName>
        <fullName evidence="3">Carboxylic ester hydrolase</fullName>
        <ecNumber evidence="3">3.1.1.-</ecNumber>
    </recommendedName>
</protein>
<dbReference type="InterPro" id="IPR002018">
    <property type="entry name" value="CarbesteraseB"/>
</dbReference>
<feature type="domain" description="Carboxylesterase type B" evidence="5">
    <location>
        <begin position="5"/>
        <end position="462"/>
    </location>
</feature>
<evidence type="ECO:0000256" key="2">
    <source>
        <dbReference type="ARBA" id="ARBA00022801"/>
    </source>
</evidence>
<keyword evidence="7" id="KW-1185">Reference proteome</keyword>
<gene>
    <name evidence="6" type="ORF">E1261_40630</name>
</gene>
<dbReference type="PANTHER" id="PTHR11559">
    <property type="entry name" value="CARBOXYLESTERASE"/>
    <property type="match status" value="1"/>
</dbReference>